<dbReference type="NCBIfam" id="TIGR02385">
    <property type="entry name" value="RelE_StbE"/>
    <property type="match status" value="1"/>
</dbReference>
<comment type="caution">
    <text evidence="2">The sequence shown here is derived from an EMBL/GenBank/DDBJ whole genome shotgun (WGS) entry which is preliminary data.</text>
</comment>
<proteinExistence type="predicted"/>
<gene>
    <name evidence="2" type="ORF">A3G52_00660</name>
</gene>
<organism evidence="2 3">
    <name type="scientific">Candidatus Taylorbacteria bacterium RIFCSPLOWO2_12_FULL_43_20</name>
    <dbReference type="NCBI Taxonomy" id="1802332"/>
    <lineage>
        <taxon>Bacteria</taxon>
        <taxon>Candidatus Tayloriibacteriota</taxon>
    </lineage>
</organism>
<dbReference type="EMBL" id="MHSK01000030">
    <property type="protein sequence ID" value="OHA41603.1"/>
    <property type="molecule type" value="Genomic_DNA"/>
</dbReference>
<dbReference type="InterPro" id="IPR035093">
    <property type="entry name" value="RelE/ParE_toxin_dom_sf"/>
</dbReference>
<dbReference type="InterPro" id="IPR007712">
    <property type="entry name" value="RelE/ParE_toxin"/>
</dbReference>
<reference evidence="2 3" key="1">
    <citation type="journal article" date="2016" name="Nat. Commun.">
        <title>Thousands of microbial genomes shed light on interconnected biogeochemical processes in an aquifer system.</title>
        <authorList>
            <person name="Anantharaman K."/>
            <person name="Brown C.T."/>
            <person name="Hug L.A."/>
            <person name="Sharon I."/>
            <person name="Castelle C.J."/>
            <person name="Probst A.J."/>
            <person name="Thomas B.C."/>
            <person name="Singh A."/>
            <person name="Wilkins M.J."/>
            <person name="Karaoz U."/>
            <person name="Brodie E.L."/>
            <person name="Williams K.H."/>
            <person name="Hubbard S.S."/>
            <person name="Banfield J.F."/>
        </authorList>
    </citation>
    <scope>NUCLEOTIDE SEQUENCE [LARGE SCALE GENOMIC DNA]</scope>
</reference>
<evidence type="ECO:0000313" key="3">
    <source>
        <dbReference type="Proteomes" id="UP000177269"/>
    </source>
</evidence>
<name>A0A1G2NZZ1_9BACT</name>
<evidence type="ECO:0000313" key="2">
    <source>
        <dbReference type="EMBL" id="OHA41603.1"/>
    </source>
</evidence>
<keyword evidence="1" id="KW-1277">Toxin-antitoxin system</keyword>
<dbReference type="SUPFAM" id="SSF143011">
    <property type="entry name" value="RelE-like"/>
    <property type="match status" value="1"/>
</dbReference>
<dbReference type="Gene3D" id="3.30.2310.20">
    <property type="entry name" value="RelE-like"/>
    <property type="match status" value="1"/>
</dbReference>
<dbReference type="InterPro" id="IPR004386">
    <property type="entry name" value="Toxin_YafQ-like"/>
</dbReference>
<dbReference type="AlphaFoldDB" id="A0A1G2NZZ1"/>
<dbReference type="Proteomes" id="UP000177269">
    <property type="component" value="Unassembled WGS sequence"/>
</dbReference>
<dbReference type="Pfam" id="PF15738">
    <property type="entry name" value="YafQ_toxin"/>
    <property type="match status" value="1"/>
</dbReference>
<sequence length="85" mass="10281">MQIDFHNNFRKQYKKLSIKMQGKFNERLIKFKDNPLVPELNNHSLHGKYGRCRSINITEDLRVIYEVREKGVRFLDIDTHSNLYK</sequence>
<accession>A0A1G2NZZ1</accession>
<protein>
    <submittedName>
        <fullName evidence="2">Uncharacterized protein</fullName>
    </submittedName>
</protein>
<evidence type="ECO:0000256" key="1">
    <source>
        <dbReference type="ARBA" id="ARBA00022649"/>
    </source>
</evidence>